<reference evidence="1" key="2">
    <citation type="journal article" date="2015" name="Data Brief">
        <title>Shoot transcriptome of the giant reed, Arundo donax.</title>
        <authorList>
            <person name="Barrero R.A."/>
            <person name="Guerrero F.D."/>
            <person name="Moolhuijzen P."/>
            <person name="Goolsby J.A."/>
            <person name="Tidwell J."/>
            <person name="Bellgard S.E."/>
            <person name="Bellgard M.I."/>
        </authorList>
    </citation>
    <scope>NUCLEOTIDE SEQUENCE</scope>
    <source>
        <tissue evidence="1">Shoot tissue taken approximately 20 cm above the soil surface</tissue>
    </source>
</reference>
<reference evidence="1" key="1">
    <citation type="submission" date="2014-09" db="EMBL/GenBank/DDBJ databases">
        <authorList>
            <person name="Magalhaes I.L.F."/>
            <person name="Oliveira U."/>
            <person name="Santos F.R."/>
            <person name="Vidigal T.H.D.A."/>
            <person name="Brescovit A.D."/>
            <person name="Santos A.J."/>
        </authorList>
    </citation>
    <scope>NUCLEOTIDE SEQUENCE</scope>
    <source>
        <tissue evidence="1">Shoot tissue taken approximately 20 cm above the soil surface</tissue>
    </source>
</reference>
<organism evidence="1">
    <name type="scientific">Arundo donax</name>
    <name type="common">Giant reed</name>
    <name type="synonym">Donax arundinaceus</name>
    <dbReference type="NCBI Taxonomy" id="35708"/>
    <lineage>
        <taxon>Eukaryota</taxon>
        <taxon>Viridiplantae</taxon>
        <taxon>Streptophyta</taxon>
        <taxon>Embryophyta</taxon>
        <taxon>Tracheophyta</taxon>
        <taxon>Spermatophyta</taxon>
        <taxon>Magnoliopsida</taxon>
        <taxon>Liliopsida</taxon>
        <taxon>Poales</taxon>
        <taxon>Poaceae</taxon>
        <taxon>PACMAD clade</taxon>
        <taxon>Arundinoideae</taxon>
        <taxon>Arundineae</taxon>
        <taxon>Arundo</taxon>
    </lineage>
</organism>
<proteinExistence type="predicted"/>
<accession>A0A0A9FEX9</accession>
<evidence type="ECO:0000313" key="1">
    <source>
        <dbReference type="EMBL" id="JAE08651.1"/>
    </source>
</evidence>
<name>A0A0A9FEX9_ARUDO</name>
<sequence>MYKLGKHQEFVSLQLPCLRFGTVDPDPYCELGSCGWLLNSSLVLTC</sequence>
<dbReference type="EMBL" id="GBRH01189245">
    <property type="protein sequence ID" value="JAE08651.1"/>
    <property type="molecule type" value="Transcribed_RNA"/>
</dbReference>
<dbReference type="AlphaFoldDB" id="A0A0A9FEX9"/>
<protein>
    <submittedName>
        <fullName evidence="1">Uncharacterized protein</fullName>
    </submittedName>
</protein>